<sequence length="176" mass="19072">MGSSSPPRGGIRRGCRDLAVENSVAGPASPSCSRIHGTRPPPKVNFLLSRLSGKAKEWALGKPVVDPLAFPTLDAIQSDLRLAFEPPQDESCVRAQFFALKQGKMSMRDNMQKTRHLASCIVTKPIGMASQVHVFVFGILTRVEPDSLEKAFALVLREDYVVTFGDVVIRPGNVGG</sequence>
<keyword evidence="3" id="KW-1185">Reference proteome</keyword>
<reference evidence="3" key="1">
    <citation type="submission" date="2017-03" db="EMBL/GenBank/DDBJ databases">
        <title>Phytopthora megakarya and P. palmivora, two closely related causual agents of cacao black pod achieved similar genome size and gene model numbers by different mechanisms.</title>
        <authorList>
            <person name="Ali S."/>
            <person name="Shao J."/>
            <person name="Larry D.J."/>
            <person name="Kronmiller B."/>
            <person name="Shen D."/>
            <person name="Strem M.D."/>
            <person name="Melnick R.L."/>
            <person name="Guiltinan M.J."/>
            <person name="Tyler B.M."/>
            <person name="Meinhardt L.W."/>
            <person name="Bailey B.A."/>
        </authorList>
    </citation>
    <scope>NUCLEOTIDE SEQUENCE [LARGE SCALE GENOMIC DNA]</scope>
    <source>
        <strain evidence="3">zdho120</strain>
    </source>
</reference>
<organism evidence="2 3">
    <name type="scientific">Phytophthora megakarya</name>
    <dbReference type="NCBI Taxonomy" id="4795"/>
    <lineage>
        <taxon>Eukaryota</taxon>
        <taxon>Sar</taxon>
        <taxon>Stramenopiles</taxon>
        <taxon>Oomycota</taxon>
        <taxon>Peronosporomycetes</taxon>
        <taxon>Peronosporales</taxon>
        <taxon>Peronosporaceae</taxon>
        <taxon>Phytophthora</taxon>
    </lineage>
</organism>
<dbReference type="EMBL" id="NBNE01005518">
    <property type="protein sequence ID" value="OWZ03448.1"/>
    <property type="molecule type" value="Genomic_DNA"/>
</dbReference>
<name>A0A225VEZ5_9STRA</name>
<gene>
    <name evidence="2" type="ORF">PHMEG_00024821</name>
</gene>
<dbReference type="Pfam" id="PF03732">
    <property type="entry name" value="Retrotrans_gag"/>
    <property type="match status" value="1"/>
</dbReference>
<dbReference type="AlphaFoldDB" id="A0A225VEZ5"/>
<evidence type="ECO:0000313" key="2">
    <source>
        <dbReference type="EMBL" id="OWZ03448.1"/>
    </source>
</evidence>
<accession>A0A225VEZ5</accession>
<dbReference type="Proteomes" id="UP000198211">
    <property type="component" value="Unassembled WGS sequence"/>
</dbReference>
<dbReference type="OrthoDB" id="109751at2759"/>
<feature type="domain" description="Retrotransposon gag" evidence="1">
    <location>
        <begin position="49"/>
        <end position="139"/>
    </location>
</feature>
<dbReference type="InterPro" id="IPR005162">
    <property type="entry name" value="Retrotrans_gag_dom"/>
</dbReference>
<evidence type="ECO:0000259" key="1">
    <source>
        <dbReference type="Pfam" id="PF03732"/>
    </source>
</evidence>
<protein>
    <submittedName>
        <fullName evidence="2">Polyprotein</fullName>
    </submittedName>
</protein>
<evidence type="ECO:0000313" key="3">
    <source>
        <dbReference type="Proteomes" id="UP000198211"/>
    </source>
</evidence>
<proteinExistence type="predicted"/>
<comment type="caution">
    <text evidence="2">The sequence shown here is derived from an EMBL/GenBank/DDBJ whole genome shotgun (WGS) entry which is preliminary data.</text>
</comment>